<feature type="domain" description="Integrator complex subunit 14 beta-barrel" evidence="3">
    <location>
        <begin position="80"/>
        <end position="118"/>
    </location>
</feature>
<dbReference type="OrthoDB" id="2374335at2759"/>
<dbReference type="Pfam" id="PF19435">
    <property type="entry name" value="IntS14_b-barrel"/>
    <property type="match status" value="2"/>
</dbReference>
<dbReference type="InterPro" id="IPR045814">
    <property type="entry name" value="IntS14_b-barrel"/>
</dbReference>
<keyword evidence="6" id="KW-1185">Reference proteome</keyword>
<protein>
    <submittedName>
        <fullName evidence="5">Uncharacterized protein</fullName>
    </submittedName>
</protein>
<feature type="domain" description="Integrator complex subunit 14 beta-barrel" evidence="3">
    <location>
        <begin position="122"/>
        <end position="176"/>
    </location>
</feature>
<gene>
    <name evidence="5" type="ORF">OXX778_LOCUS9308</name>
</gene>
<comment type="subcellular location">
    <subcellularLocation>
        <location evidence="1">Nucleus</location>
    </subcellularLocation>
</comment>
<accession>A0A813X066</accession>
<evidence type="ECO:0000256" key="2">
    <source>
        <dbReference type="ARBA" id="ARBA00023242"/>
    </source>
</evidence>
<organism evidence="5 6">
    <name type="scientific">Brachionus calyciflorus</name>
    <dbReference type="NCBI Taxonomy" id="104777"/>
    <lineage>
        <taxon>Eukaryota</taxon>
        <taxon>Metazoa</taxon>
        <taxon>Spiralia</taxon>
        <taxon>Gnathifera</taxon>
        <taxon>Rotifera</taxon>
        <taxon>Eurotatoria</taxon>
        <taxon>Monogononta</taxon>
        <taxon>Pseudotrocha</taxon>
        <taxon>Ploima</taxon>
        <taxon>Brachionidae</taxon>
        <taxon>Brachionus</taxon>
    </lineage>
</organism>
<sequence>MAIEKEIEDTLKKSTLMRNSTRPVLTDAASNVADGISITKGSFEPLDDAPNNKANLKPFPEVFATTRLAPRVSNVDLYYGYINKELSGSIEIIGFINIPDFVTPETVSRHIVALNEKAESEPKNSFLYLLHTSLKLENMAAIVKLSSDCYGAINCGSDGKVDTKKKSYLTLAIFKPDFYTIEAILSKVPQLEPKVAASPSKTQITQRPQPNKSYAKGCIVWYRAVNLQSDIQKIFRNAKKMHEKMPIFYKELNRVRKAALTFGFYELFQGLSKMFERELINSASSYNADSTAQLTHVIRCLNSPEYKDFRKDIQPWISQTPQSKGHKK</sequence>
<dbReference type="InterPro" id="IPR046471">
    <property type="entry name" value="IntS14_C"/>
</dbReference>
<evidence type="ECO:0000259" key="4">
    <source>
        <dbReference type="Pfam" id="PF20504"/>
    </source>
</evidence>
<evidence type="ECO:0000259" key="3">
    <source>
        <dbReference type="Pfam" id="PF19435"/>
    </source>
</evidence>
<proteinExistence type="predicted"/>
<dbReference type="GO" id="GO:0034472">
    <property type="term" value="P:snRNA 3'-end processing"/>
    <property type="evidence" value="ECO:0007669"/>
    <property type="project" value="TreeGrafter"/>
</dbReference>
<comment type="caution">
    <text evidence="5">The sequence shown here is derived from an EMBL/GenBank/DDBJ whole genome shotgun (WGS) entry which is preliminary data.</text>
</comment>
<dbReference type="Pfam" id="PF20504">
    <property type="entry name" value="IntS14_C"/>
    <property type="match status" value="1"/>
</dbReference>
<evidence type="ECO:0000313" key="5">
    <source>
        <dbReference type="EMBL" id="CAF0858318.1"/>
    </source>
</evidence>
<keyword evidence="2" id="KW-0539">Nucleus</keyword>
<dbReference type="Proteomes" id="UP000663879">
    <property type="component" value="Unassembled WGS sequence"/>
</dbReference>
<feature type="domain" description="Integrator complex subunit 14 C-terminal" evidence="4">
    <location>
        <begin position="220"/>
        <end position="316"/>
    </location>
</feature>
<dbReference type="PANTHER" id="PTHR13532">
    <property type="match status" value="1"/>
</dbReference>
<dbReference type="InterPro" id="IPR039841">
    <property type="entry name" value="INTS14"/>
</dbReference>
<evidence type="ECO:0000313" key="6">
    <source>
        <dbReference type="Proteomes" id="UP000663879"/>
    </source>
</evidence>
<name>A0A813X066_9BILA</name>
<reference evidence="5" key="1">
    <citation type="submission" date="2021-02" db="EMBL/GenBank/DDBJ databases">
        <authorList>
            <person name="Nowell W R."/>
        </authorList>
    </citation>
    <scope>NUCLEOTIDE SEQUENCE</scope>
    <source>
        <strain evidence="5">Ploen Becks lab</strain>
    </source>
</reference>
<dbReference type="EMBL" id="CAJNOC010001363">
    <property type="protein sequence ID" value="CAF0858318.1"/>
    <property type="molecule type" value="Genomic_DNA"/>
</dbReference>
<evidence type="ECO:0000256" key="1">
    <source>
        <dbReference type="ARBA" id="ARBA00004123"/>
    </source>
</evidence>
<dbReference type="AlphaFoldDB" id="A0A813X066"/>
<dbReference type="GO" id="GO:0032039">
    <property type="term" value="C:integrator complex"/>
    <property type="evidence" value="ECO:0007669"/>
    <property type="project" value="InterPro"/>
</dbReference>
<dbReference type="PANTHER" id="PTHR13532:SF3">
    <property type="entry name" value="INTEGRATOR COMPLEX SUBUNIT 14"/>
    <property type="match status" value="1"/>
</dbReference>